<keyword evidence="4" id="KW-0997">Cell inner membrane</keyword>
<sequence length="144" mass="14606">MSIDWVSFTPWSALAGGALIGLAAAIFALANGRVAGISGLLGSLLQRNAEGRGEKAAFVVGLLLAPLLWGLFRALPAVHFEVGSLGLIVAGLLVGIGTRYGSGCTSGHGVCGLSRLSPRSLVATLCFMASGFATVFVLRHLLGG</sequence>
<keyword evidence="3" id="KW-1003">Cell membrane</keyword>
<name>A0A653B5C1_ECTOL</name>
<evidence type="ECO:0000256" key="6">
    <source>
        <dbReference type="ARBA" id="ARBA00022989"/>
    </source>
</evidence>
<keyword evidence="6" id="KW-1133">Transmembrane helix</keyword>
<proteinExistence type="inferred from homology"/>
<evidence type="ECO:0008006" key="10">
    <source>
        <dbReference type="Google" id="ProtNLM"/>
    </source>
</evidence>
<evidence type="ECO:0000256" key="2">
    <source>
        <dbReference type="ARBA" id="ARBA00022448"/>
    </source>
</evidence>
<evidence type="ECO:0000313" key="9">
    <source>
        <dbReference type="EMBL" id="VDN63777.1"/>
    </source>
</evidence>
<comment type="subcellular location">
    <subcellularLocation>
        <location evidence="1">Cell inner membrane</location>
        <topology evidence="1">Multi-pass membrane protein</topology>
    </subcellularLocation>
</comment>
<gene>
    <name evidence="9" type="ORF">POT9AD_2802</name>
</gene>
<evidence type="ECO:0000256" key="8">
    <source>
        <dbReference type="ARBA" id="ARBA00035655"/>
    </source>
</evidence>
<comment type="similarity">
    <text evidence="8">Belongs to the TsuA/YedE (TC 9.B.102) family.</text>
</comment>
<keyword evidence="5" id="KW-0812">Transmembrane</keyword>
<evidence type="ECO:0000256" key="3">
    <source>
        <dbReference type="ARBA" id="ARBA00022475"/>
    </source>
</evidence>
<evidence type="ECO:0000256" key="7">
    <source>
        <dbReference type="ARBA" id="ARBA00023136"/>
    </source>
</evidence>
<protein>
    <recommendedName>
        <fullName evidence="10">YeeE/YedE</fullName>
    </recommendedName>
</protein>
<reference evidence="9" key="1">
    <citation type="submission" date="2018-11" db="EMBL/GenBank/DDBJ databases">
        <authorList>
            <consortium name="Genoscope - CEA"/>
            <person name="William W."/>
        </authorList>
    </citation>
    <scope>NUCLEOTIDE SEQUENCE [LARGE SCALE GENOMIC DNA]</scope>
    <source>
        <strain evidence="9">T9AD</strain>
    </source>
</reference>
<evidence type="ECO:0000256" key="4">
    <source>
        <dbReference type="ARBA" id="ARBA00022519"/>
    </source>
</evidence>
<dbReference type="GO" id="GO:0005886">
    <property type="term" value="C:plasma membrane"/>
    <property type="evidence" value="ECO:0007669"/>
    <property type="project" value="UniProtKB-SubCell"/>
</dbReference>
<dbReference type="Pfam" id="PF04143">
    <property type="entry name" value="Sulf_transp"/>
    <property type="match status" value="1"/>
</dbReference>
<dbReference type="PANTHER" id="PTHR30574">
    <property type="entry name" value="INNER MEMBRANE PROTEIN YEDE"/>
    <property type="match status" value="1"/>
</dbReference>
<organism evidence="9">
    <name type="scientific">Ectopseudomonas oleovorans</name>
    <name type="common">Pseudomonas oleovorans</name>
    <dbReference type="NCBI Taxonomy" id="301"/>
    <lineage>
        <taxon>Bacteria</taxon>
        <taxon>Pseudomonadati</taxon>
        <taxon>Pseudomonadota</taxon>
        <taxon>Gammaproteobacteria</taxon>
        <taxon>Pseudomonadales</taxon>
        <taxon>Pseudomonadaceae</taxon>
        <taxon>Ectopseudomonas</taxon>
    </lineage>
</organism>
<dbReference type="InterPro" id="IPR007272">
    <property type="entry name" value="Sulf_transp_TsuA/YedE"/>
</dbReference>
<dbReference type="RefSeq" id="WP_037056734.1">
    <property type="nucleotide sequence ID" value="NZ_CP068551.1"/>
</dbReference>
<evidence type="ECO:0000256" key="1">
    <source>
        <dbReference type="ARBA" id="ARBA00004429"/>
    </source>
</evidence>
<dbReference type="PANTHER" id="PTHR30574:SF1">
    <property type="entry name" value="SULPHUR TRANSPORT DOMAIN-CONTAINING PROTEIN"/>
    <property type="match status" value="1"/>
</dbReference>
<keyword evidence="2" id="KW-0813">Transport</keyword>
<evidence type="ECO:0000256" key="5">
    <source>
        <dbReference type="ARBA" id="ARBA00022692"/>
    </source>
</evidence>
<dbReference type="AlphaFoldDB" id="A0A653B5C1"/>
<dbReference type="OrthoDB" id="9814020at2"/>
<accession>A0A653B5C1</accession>
<dbReference type="EMBL" id="LR130779">
    <property type="protein sequence ID" value="VDN63777.1"/>
    <property type="molecule type" value="Genomic_DNA"/>
</dbReference>
<keyword evidence="7" id="KW-0472">Membrane</keyword>